<organism evidence="2 3">
    <name type="scientific">Primorskyibacter sedentarius</name>
    <dbReference type="NCBI Taxonomy" id="745311"/>
    <lineage>
        <taxon>Bacteria</taxon>
        <taxon>Pseudomonadati</taxon>
        <taxon>Pseudomonadota</taxon>
        <taxon>Alphaproteobacteria</taxon>
        <taxon>Rhodobacterales</taxon>
        <taxon>Roseobacteraceae</taxon>
        <taxon>Primorskyibacter</taxon>
    </lineage>
</organism>
<dbReference type="Proteomes" id="UP000295696">
    <property type="component" value="Unassembled WGS sequence"/>
</dbReference>
<proteinExistence type="predicted"/>
<evidence type="ECO:0000313" key="3">
    <source>
        <dbReference type="Proteomes" id="UP000295696"/>
    </source>
</evidence>
<keyword evidence="1" id="KW-0732">Signal</keyword>
<dbReference type="OrthoDB" id="573055at2"/>
<sequence>MKTAALILALLPLATPALADFPKIESVDAVKSGMGWRFSVTLSHPDTGWDHYADGWEIVDAEGNILGTRQLMHPHVSEQPFTRSLNAVMVPDGVREVFVRAKCSVAGWSGDLVPVALSPGG</sequence>
<feature type="chain" id="PRO_5020838365" evidence="1">
    <location>
        <begin position="20"/>
        <end position="121"/>
    </location>
</feature>
<dbReference type="EMBL" id="SLZU01000002">
    <property type="protein sequence ID" value="TCS66541.1"/>
    <property type="molecule type" value="Genomic_DNA"/>
</dbReference>
<comment type="caution">
    <text evidence="2">The sequence shown here is derived from an EMBL/GenBank/DDBJ whole genome shotgun (WGS) entry which is preliminary data.</text>
</comment>
<accession>A0A4R3JMS9</accession>
<name>A0A4R3JMS9_9RHOB</name>
<feature type="signal peptide" evidence="1">
    <location>
        <begin position="1"/>
        <end position="19"/>
    </location>
</feature>
<evidence type="ECO:0000313" key="2">
    <source>
        <dbReference type="EMBL" id="TCS66541.1"/>
    </source>
</evidence>
<keyword evidence="3" id="KW-1185">Reference proteome</keyword>
<dbReference type="AlphaFoldDB" id="A0A4R3JMS9"/>
<gene>
    <name evidence="2" type="ORF">EDD52_102358</name>
</gene>
<evidence type="ECO:0000256" key="1">
    <source>
        <dbReference type="SAM" id="SignalP"/>
    </source>
</evidence>
<reference evidence="2 3" key="1">
    <citation type="submission" date="2019-03" db="EMBL/GenBank/DDBJ databases">
        <title>Genomic Encyclopedia of Type Strains, Phase IV (KMG-IV): sequencing the most valuable type-strain genomes for metagenomic binning, comparative biology and taxonomic classification.</title>
        <authorList>
            <person name="Goeker M."/>
        </authorList>
    </citation>
    <scope>NUCLEOTIDE SEQUENCE [LARGE SCALE GENOMIC DNA]</scope>
    <source>
        <strain evidence="2 3">DSM 104836</strain>
    </source>
</reference>
<dbReference type="RefSeq" id="WP_132242702.1">
    <property type="nucleotide sequence ID" value="NZ_SLZU01000002.1"/>
</dbReference>
<protein>
    <submittedName>
        <fullName evidence="2">Uncharacterized protein</fullName>
    </submittedName>
</protein>